<evidence type="ECO:0000256" key="1">
    <source>
        <dbReference type="SAM" id="SignalP"/>
    </source>
</evidence>
<sequence length="170" mass="18770">MFSYFFYFYPMKKSLIVLSVLLWVFSCTKEGNQTTNGADVSQDTVIIDSTNAAPEISAPNAGKNIKPLAETASKNKIIFKNNQLIILSFDTQSQTGSIEIDNIPYTLDKLIFSENNYEISGKNIKIIAEDGNFEEPNSDCLTGVFPSVTITTHKGQIHLSNISVQDCSSL</sequence>
<gene>
    <name evidence="2" type="ORF">BPO_2002</name>
</gene>
<feature type="chain" id="PRO_5043311202" description="Auto-transporter adhesin head GIN domain-containing protein" evidence="1">
    <location>
        <begin position="30"/>
        <end position="170"/>
    </location>
</feature>
<dbReference type="AlphaFoldDB" id="A0AAU0F4U0"/>
<dbReference type="EMBL" id="CP136426">
    <property type="protein sequence ID" value="WOC52649.1"/>
    <property type="molecule type" value="Genomic_DNA"/>
</dbReference>
<evidence type="ECO:0000313" key="2">
    <source>
        <dbReference type="EMBL" id="WOC52649.1"/>
    </source>
</evidence>
<dbReference type="Proteomes" id="UP001432059">
    <property type="component" value="Chromosome"/>
</dbReference>
<keyword evidence="1" id="KW-0732">Signal</keyword>
<accession>A0AAU0F4U0</accession>
<organism evidence="2 3">
    <name type="scientific">Bergeyella porcorum</name>
    <dbReference type="NCBI Taxonomy" id="1735111"/>
    <lineage>
        <taxon>Bacteria</taxon>
        <taxon>Pseudomonadati</taxon>
        <taxon>Bacteroidota</taxon>
        <taxon>Flavobacteriia</taxon>
        <taxon>Flavobacteriales</taxon>
        <taxon>Weeksellaceae</taxon>
        <taxon>Bergeyella</taxon>
    </lineage>
</organism>
<evidence type="ECO:0008006" key="4">
    <source>
        <dbReference type="Google" id="ProtNLM"/>
    </source>
</evidence>
<reference evidence="2" key="1">
    <citation type="submission" date="2023-10" db="EMBL/GenBank/DDBJ databases">
        <title>Characterization and whole genome sequencing of a novel strain of Bergeyella porcorum QD2021 isolated from pig.</title>
        <authorList>
            <person name="Liu G."/>
            <person name="Chen C."/>
            <person name="Han X."/>
        </authorList>
    </citation>
    <scope>NUCLEOTIDE SEQUENCE</scope>
    <source>
        <strain evidence="2">QD2021</strain>
    </source>
</reference>
<feature type="signal peptide" evidence="1">
    <location>
        <begin position="1"/>
        <end position="29"/>
    </location>
</feature>
<dbReference type="KEGG" id="bpor:BPO_2002"/>
<proteinExistence type="predicted"/>
<name>A0AAU0F4U0_9FLAO</name>
<evidence type="ECO:0000313" key="3">
    <source>
        <dbReference type="Proteomes" id="UP001432059"/>
    </source>
</evidence>
<protein>
    <recommendedName>
        <fullName evidence="4">Auto-transporter adhesin head GIN domain-containing protein</fullName>
    </recommendedName>
</protein>
<keyword evidence="3" id="KW-1185">Reference proteome</keyword>